<dbReference type="InterPro" id="IPR041685">
    <property type="entry name" value="AAA_GajA/Old/RecF-like"/>
</dbReference>
<dbReference type="Gene3D" id="3.40.50.300">
    <property type="entry name" value="P-loop containing nucleotide triphosphate hydrolases"/>
    <property type="match status" value="1"/>
</dbReference>
<dbReference type="RefSeq" id="WP_348946409.1">
    <property type="nucleotide sequence ID" value="NZ_CP157355.1"/>
</dbReference>
<dbReference type="AlphaFoldDB" id="A0AAU7FBK5"/>
<dbReference type="PANTHER" id="PTHR43581:SF2">
    <property type="entry name" value="EXCINUCLEASE ATPASE SUBUNIT"/>
    <property type="match status" value="1"/>
</dbReference>
<gene>
    <name evidence="2" type="ORF">ABHF33_07685</name>
</gene>
<dbReference type="PANTHER" id="PTHR43581">
    <property type="entry name" value="ATP/GTP PHOSPHATASE"/>
    <property type="match status" value="1"/>
</dbReference>
<dbReference type="Pfam" id="PF13175">
    <property type="entry name" value="AAA_15"/>
    <property type="match status" value="1"/>
</dbReference>
<protein>
    <submittedName>
        <fullName evidence="2">AAA family ATPase</fullName>
    </submittedName>
</protein>
<evidence type="ECO:0000259" key="1">
    <source>
        <dbReference type="Pfam" id="PF13175"/>
    </source>
</evidence>
<dbReference type="SUPFAM" id="SSF52540">
    <property type="entry name" value="P-loop containing nucleoside triphosphate hydrolases"/>
    <property type="match status" value="1"/>
</dbReference>
<name>A0AAU7FBK5_9NEIS</name>
<dbReference type="InterPro" id="IPR027417">
    <property type="entry name" value="P-loop_NTPase"/>
</dbReference>
<organism evidence="2">
    <name type="scientific">Chitinibacter mangrovi</name>
    <dbReference type="NCBI Taxonomy" id="3153927"/>
    <lineage>
        <taxon>Bacteria</taxon>
        <taxon>Pseudomonadati</taxon>
        <taxon>Pseudomonadota</taxon>
        <taxon>Betaproteobacteria</taxon>
        <taxon>Neisseriales</taxon>
        <taxon>Chitinibacteraceae</taxon>
        <taxon>Chitinibacter</taxon>
    </lineage>
</organism>
<dbReference type="EMBL" id="CP157355">
    <property type="protein sequence ID" value="XBM02135.1"/>
    <property type="molecule type" value="Genomic_DNA"/>
</dbReference>
<dbReference type="KEGG" id="cmav:ABHF33_07685"/>
<reference evidence="2" key="1">
    <citation type="submission" date="2024-05" db="EMBL/GenBank/DDBJ databases">
        <authorList>
            <person name="Yang L."/>
            <person name="Pan L."/>
        </authorList>
    </citation>
    <scope>NUCLEOTIDE SEQUENCE</scope>
    <source>
        <strain evidence="2">FCG-7</strain>
    </source>
</reference>
<feature type="domain" description="Endonuclease GajA/Old nuclease/RecF-like AAA" evidence="1">
    <location>
        <begin position="1"/>
        <end position="462"/>
    </location>
</feature>
<accession>A0AAU7FBK5</accession>
<dbReference type="InterPro" id="IPR051396">
    <property type="entry name" value="Bact_Antivir_Def_Nuclease"/>
</dbReference>
<sequence>MKVASLRVENFRGFINSGDVKLKPLNFLIGKNSIGKSSFGRLWPLLHQGIQIGKRSPIVWNGDLVDFGSFDDVLSRYSEKKNIIFNFTLTKKQNTEILRRSFLHKSSLVKNLINEDIDVSLSLCRGGNEYTTLCSSFSIKIGETLIQNKFDKESKLESITINGVDINLHKSYITESRIGYILPEISYFVKINDQIVSAHSPMRMRLFRVLRDELHSRLTDERVHEICSSLKVICNKEELIEICRNLQHKYKTWQDFLKKAEANPKLLARFHEAVNFAASEYFSRDLDSFIKDNFSSVNYIKPFRATAQRYYRRQDLAIDNIDSNGSNLAFYLESLSTSKLEKLNLWLSDNLDLNVILDSEKGHVMIKIHDLTSNRIDNMADMGFGFSQVLPLAVQAWISSSIFARQSNRIDTSDKILVWEQPELHLHPAMQRKLTSLIAKTIKAAQKSNISFIIETHSQSMINEIGDLILENELKSDDVQILLFEQTGNNSETTIRSTGFNSDGELINWPFGFLAV</sequence>
<evidence type="ECO:0000313" key="2">
    <source>
        <dbReference type="EMBL" id="XBM02135.1"/>
    </source>
</evidence>
<proteinExistence type="predicted"/>